<reference evidence="2" key="3">
    <citation type="submission" date="2015-04" db="UniProtKB">
        <authorList>
            <consortium name="EnsemblPlants"/>
        </authorList>
    </citation>
    <scope>IDENTIFICATION</scope>
</reference>
<protein>
    <submittedName>
        <fullName evidence="2">Uncharacterized protein</fullName>
    </submittedName>
</protein>
<keyword evidence="3" id="KW-1185">Reference proteome</keyword>
<dbReference type="AlphaFoldDB" id="A0A0D9V8A1"/>
<evidence type="ECO:0000313" key="3">
    <source>
        <dbReference type="Proteomes" id="UP000032180"/>
    </source>
</evidence>
<accession>A0A0D9V8A1</accession>
<organism evidence="2 3">
    <name type="scientific">Leersia perrieri</name>
    <dbReference type="NCBI Taxonomy" id="77586"/>
    <lineage>
        <taxon>Eukaryota</taxon>
        <taxon>Viridiplantae</taxon>
        <taxon>Streptophyta</taxon>
        <taxon>Embryophyta</taxon>
        <taxon>Tracheophyta</taxon>
        <taxon>Spermatophyta</taxon>
        <taxon>Magnoliopsida</taxon>
        <taxon>Liliopsida</taxon>
        <taxon>Poales</taxon>
        <taxon>Poaceae</taxon>
        <taxon>BOP clade</taxon>
        <taxon>Oryzoideae</taxon>
        <taxon>Oryzeae</taxon>
        <taxon>Oryzinae</taxon>
        <taxon>Leersia</taxon>
    </lineage>
</organism>
<reference evidence="2 3" key="1">
    <citation type="submission" date="2012-08" db="EMBL/GenBank/DDBJ databases">
        <title>Oryza genome evolution.</title>
        <authorList>
            <person name="Wing R.A."/>
        </authorList>
    </citation>
    <scope>NUCLEOTIDE SEQUENCE</scope>
</reference>
<dbReference type="HOGENOM" id="CLU_1543975_0_0_1"/>
<reference evidence="3" key="2">
    <citation type="submission" date="2013-12" db="EMBL/GenBank/DDBJ databases">
        <authorList>
            <person name="Yu Y."/>
            <person name="Lee S."/>
            <person name="de Baynast K."/>
            <person name="Wissotski M."/>
            <person name="Liu L."/>
            <person name="Talag J."/>
            <person name="Goicoechea J."/>
            <person name="Angelova A."/>
            <person name="Jetty R."/>
            <person name="Kudrna D."/>
            <person name="Golser W."/>
            <person name="Rivera L."/>
            <person name="Zhang J."/>
            <person name="Wing R."/>
        </authorList>
    </citation>
    <scope>NUCLEOTIDE SEQUENCE</scope>
</reference>
<name>A0A0D9V8A1_9ORYZ</name>
<dbReference type="EnsemblPlants" id="LPERR01G33170.1">
    <property type="protein sequence ID" value="LPERR01G33170.1"/>
    <property type="gene ID" value="LPERR01G33170"/>
</dbReference>
<feature type="region of interest" description="Disordered" evidence="1">
    <location>
        <begin position="43"/>
        <end position="66"/>
    </location>
</feature>
<sequence length="174" mass="18603">GTPSADPLSAAATEPLISSSPGEIAASTACGVPLPQYHSHRELVPSHKSPQRRSIPSACRNRRRHGRLRRRLSLQRALGLLSSSSSTLAEPGSKRINGNPVFVATHVGCLSSGKRLHDQRYRSEKSWVVTCEGARLPASYDASDALASLTVLGNTIKGSRPYQNSGVNAKYHPA</sequence>
<evidence type="ECO:0000256" key="1">
    <source>
        <dbReference type="SAM" id="MobiDB-lite"/>
    </source>
</evidence>
<evidence type="ECO:0000313" key="2">
    <source>
        <dbReference type="EnsemblPlants" id="LPERR01G33170.1"/>
    </source>
</evidence>
<feature type="region of interest" description="Disordered" evidence="1">
    <location>
        <begin position="1"/>
        <end position="22"/>
    </location>
</feature>
<dbReference type="Proteomes" id="UP000032180">
    <property type="component" value="Chromosome 1"/>
</dbReference>
<dbReference type="Gramene" id="LPERR01G33170.1">
    <property type="protein sequence ID" value="LPERR01G33170.1"/>
    <property type="gene ID" value="LPERR01G33170"/>
</dbReference>
<proteinExistence type="predicted"/>